<dbReference type="InterPro" id="IPR020802">
    <property type="entry name" value="TesA-like"/>
</dbReference>
<dbReference type="PROSITE" id="PS51257">
    <property type="entry name" value="PROKAR_LIPOPROTEIN"/>
    <property type="match status" value="1"/>
</dbReference>
<evidence type="ECO:0000313" key="4">
    <source>
        <dbReference type="EMBL" id="SNT72626.1"/>
    </source>
</evidence>
<dbReference type="InterPro" id="IPR009081">
    <property type="entry name" value="PP-bd_ACP"/>
</dbReference>
<dbReference type="InterPro" id="IPR010071">
    <property type="entry name" value="AA_adenyl_dom"/>
</dbReference>
<dbReference type="Pfam" id="PF00550">
    <property type="entry name" value="PP-binding"/>
    <property type="match status" value="1"/>
</dbReference>
<dbReference type="SMART" id="SM00824">
    <property type="entry name" value="PKS_TE"/>
    <property type="match status" value="1"/>
</dbReference>
<dbReference type="Gene3D" id="3.40.50.12780">
    <property type="entry name" value="N-terminal domain of ligase-like"/>
    <property type="match status" value="1"/>
</dbReference>
<name>A0A239PRV7_9RHOB</name>
<evidence type="ECO:0000313" key="5">
    <source>
        <dbReference type="Proteomes" id="UP000198307"/>
    </source>
</evidence>
<proteinExistence type="predicted"/>
<dbReference type="SUPFAM" id="SSF52777">
    <property type="entry name" value="CoA-dependent acyltransferases"/>
    <property type="match status" value="2"/>
</dbReference>
<keyword evidence="5" id="KW-1185">Reference proteome</keyword>
<dbReference type="SUPFAM" id="SSF47336">
    <property type="entry name" value="ACP-like"/>
    <property type="match status" value="1"/>
</dbReference>
<dbReference type="SUPFAM" id="SSF56801">
    <property type="entry name" value="Acetyl-CoA synthetase-like"/>
    <property type="match status" value="1"/>
</dbReference>
<dbReference type="PANTHER" id="PTHR45527">
    <property type="entry name" value="NONRIBOSOMAL PEPTIDE SYNTHETASE"/>
    <property type="match status" value="1"/>
</dbReference>
<dbReference type="PROSITE" id="PS50075">
    <property type="entry name" value="CARRIER"/>
    <property type="match status" value="1"/>
</dbReference>
<evidence type="ECO:0000256" key="2">
    <source>
        <dbReference type="ARBA" id="ARBA00022553"/>
    </source>
</evidence>
<dbReference type="Pfam" id="PF00975">
    <property type="entry name" value="Thioesterase"/>
    <property type="match status" value="1"/>
</dbReference>
<dbReference type="Proteomes" id="UP000198307">
    <property type="component" value="Unassembled WGS sequence"/>
</dbReference>
<dbReference type="InterPro" id="IPR020845">
    <property type="entry name" value="AMP-binding_CS"/>
</dbReference>
<dbReference type="InterPro" id="IPR001031">
    <property type="entry name" value="Thioesterase"/>
</dbReference>
<dbReference type="GO" id="GO:0047527">
    <property type="term" value="F:2,3-dihydroxybenzoate-serine ligase activity"/>
    <property type="evidence" value="ECO:0007669"/>
    <property type="project" value="TreeGrafter"/>
</dbReference>
<dbReference type="GO" id="GO:0009239">
    <property type="term" value="P:enterobactin biosynthetic process"/>
    <property type="evidence" value="ECO:0007669"/>
    <property type="project" value="TreeGrafter"/>
</dbReference>
<dbReference type="InterPro" id="IPR001242">
    <property type="entry name" value="Condensation_dom"/>
</dbReference>
<reference evidence="4 5" key="1">
    <citation type="submission" date="2017-07" db="EMBL/GenBank/DDBJ databases">
        <authorList>
            <person name="Sun Z.S."/>
            <person name="Albrecht U."/>
            <person name="Echele G."/>
            <person name="Lee C.C."/>
        </authorList>
    </citation>
    <scope>NUCLEOTIDE SEQUENCE [LARGE SCALE GENOMIC DNA]</scope>
    <source>
        <strain evidence="4 5">DSM 14827</strain>
    </source>
</reference>
<dbReference type="SUPFAM" id="SSF53474">
    <property type="entry name" value="alpha/beta-Hydrolases"/>
    <property type="match status" value="1"/>
</dbReference>
<dbReference type="Pfam" id="PF00501">
    <property type="entry name" value="AMP-binding"/>
    <property type="match status" value="1"/>
</dbReference>
<dbReference type="InterPro" id="IPR045851">
    <property type="entry name" value="AMP-bd_C_sf"/>
</dbReference>
<dbReference type="InterPro" id="IPR042099">
    <property type="entry name" value="ANL_N_sf"/>
</dbReference>
<dbReference type="Gene3D" id="3.40.50.1820">
    <property type="entry name" value="alpha/beta hydrolase"/>
    <property type="match status" value="1"/>
</dbReference>
<dbReference type="SMART" id="SM00823">
    <property type="entry name" value="PKS_PP"/>
    <property type="match status" value="1"/>
</dbReference>
<evidence type="ECO:0000256" key="1">
    <source>
        <dbReference type="ARBA" id="ARBA00022450"/>
    </source>
</evidence>
<feature type="domain" description="Carrier" evidence="3">
    <location>
        <begin position="954"/>
        <end position="1029"/>
    </location>
</feature>
<dbReference type="InterPro" id="IPR036736">
    <property type="entry name" value="ACP-like_sf"/>
</dbReference>
<protein>
    <submittedName>
        <fullName evidence="4">Enterobactin synthetase component F</fullName>
    </submittedName>
</protein>
<accession>A0A239PRV7</accession>
<dbReference type="NCBIfam" id="TIGR01733">
    <property type="entry name" value="AA-adenyl-dom"/>
    <property type="match status" value="1"/>
</dbReference>
<evidence type="ECO:0000259" key="3">
    <source>
        <dbReference type="PROSITE" id="PS50075"/>
    </source>
</evidence>
<gene>
    <name evidence="4" type="ORF">SAMN05444959_103124</name>
</gene>
<dbReference type="GO" id="GO:0005829">
    <property type="term" value="C:cytosol"/>
    <property type="evidence" value="ECO:0007669"/>
    <property type="project" value="TreeGrafter"/>
</dbReference>
<dbReference type="Pfam" id="PF00668">
    <property type="entry name" value="Condensation"/>
    <property type="match status" value="1"/>
</dbReference>
<organism evidence="4 5">
    <name type="scientific">Paracoccus seriniphilus</name>
    <dbReference type="NCBI Taxonomy" id="184748"/>
    <lineage>
        <taxon>Bacteria</taxon>
        <taxon>Pseudomonadati</taxon>
        <taxon>Pseudomonadota</taxon>
        <taxon>Alphaproteobacteria</taxon>
        <taxon>Rhodobacterales</taxon>
        <taxon>Paracoccaceae</taxon>
        <taxon>Paracoccus</taxon>
    </lineage>
</organism>
<dbReference type="InterPro" id="IPR000873">
    <property type="entry name" value="AMP-dep_synth/lig_dom"/>
</dbReference>
<dbReference type="PANTHER" id="PTHR45527:SF1">
    <property type="entry name" value="FATTY ACID SYNTHASE"/>
    <property type="match status" value="1"/>
</dbReference>
<dbReference type="Gene3D" id="3.30.300.30">
    <property type="match status" value="1"/>
</dbReference>
<dbReference type="InterPro" id="IPR023213">
    <property type="entry name" value="CAT-like_dom_sf"/>
</dbReference>
<sequence>MLPKGPFAACFAQACLPANSAQNGIWFAEQLCPPGYMFNLAEYLSLEGDLDASLFLKTLHVLANELEASRARVISDETGLQLEIASQFDGEVPFVDFSDHKNPKAAAETWMRADLEDHQRGLWRVALIRLNACHHLWYHCAHHILLDGYSAGLVARRCAEIYSALLDGQAPPPTQIVSAAMLLEGERGYTASRRADRDRAYWVERLAGLPDPVTLSQGGNRSGGVITASRQMNMHDSQQLRAFSRRIGVSLPQVMVSAFAGYVHRMTGVEDLVLAMPVHGRLARSERCVAMMNANAVALRFDFSRKISFADLAEQGGQTMMSALRHQKYRFEQVRHDLGFTRADQQVASMAVNFEPFDYALQFGPIDAKVVNLSNGSVDDLTAFIFDRGAHQGLTLTLNANPGLYSQGEIEAHLDRLHLFLCEVMADPDAELRDVAIHLPGEKERIAQWSDGGSRPTGENWLDAFDQQCRNFPERIAVHDGTRRLSYADLDALSSRMAMALQRRGIGRGAVVALLLERSLLLPAAILALHRLGATYLPLDPDAPGKRNALILQTADPDLVLLSPGRAGAMTDDQRASMVLDDNMLDEAPAAGAARECFGTGDELAYIIFTSGSTGVPKGVEISHGALWTLLAAMRDAIGLDDTTRWLSVTTIAFDIATLEMLLPLCVGGTVEIAQRPEVLDPDLLNARVESAGVTHLQATPSLWSLALEGAGPQMRGLTKLVGGEPLPGDLAQRMVEGGPLFNVYGPTETTIWSSIARITPETAARPHIGRPLAGERIFVLDAFGAPAPVGSIGEIWIGGCGLARGYHQRADLTRDSFRETPFGRLYRTGDLGRWNPDGALEHFGRIDFQIKIRGHRIEAGEVEAAMRQFDGIHAAAVVKAADRDHLLGYFCSDAPVEPSALEAHLRGCLPDYMVPQAFMRLPAMPQNANGKLDVKALPAIRQTCDDSLASARGPLTPTQQQLLARVREALGREDVGIDDDFFRLGGTSLSAARLIASLRRDHGNRISLATVFGVPNLRRLADEIDRASETDPLGPVLELRRARAGAGTVFCLHPVLGVGWGYASLMSALPEDVGICALQSPGLTEPSHWPDLCGMAQDYVARIRAVQPEGPYILLGWSFGGLVAQEVARQLEGQGARIACLCLLDSFPFHPSNGMIAEDVRVRQALAFLGEAPDPAVRTLDALAERMLLRPEVRSLQAILGEARFTMLRDRLRDVVEANLDLARRHVPACIDAPIIALRAAQGKSAMLDGLLDWQGNPWASLSRGGARQITLDCGHDDMLGPLSLAAFLPELNAALQCRNPVPSQAACDDVLVAV</sequence>
<dbReference type="RefSeq" id="WP_179217651.1">
    <property type="nucleotide sequence ID" value="NZ_CP067129.1"/>
</dbReference>
<keyword evidence="2" id="KW-0597">Phosphoprotein</keyword>
<dbReference type="InterPro" id="IPR020806">
    <property type="entry name" value="PKS_PP-bd"/>
</dbReference>
<dbReference type="Gene3D" id="3.30.559.30">
    <property type="entry name" value="Nonribosomal peptide synthetase, condensation domain"/>
    <property type="match status" value="1"/>
</dbReference>
<dbReference type="GO" id="GO:0031177">
    <property type="term" value="F:phosphopantetheine binding"/>
    <property type="evidence" value="ECO:0007669"/>
    <property type="project" value="InterPro"/>
</dbReference>
<dbReference type="GO" id="GO:0009366">
    <property type="term" value="C:enterobactin synthetase complex"/>
    <property type="evidence" value="ECO:0007669"/>
    <property type="project" value="TreeGrafter"/>
</dbReference>
<keyword evidence="1" id="KW-0596">Phosphopantetheine</keyword>
<dbReference type="EMBL" id="FZQB01000003">
    <property type="protein sequence ID" value="SNT72626.1"/>
    <property type="molecule type" value="Genomic_DNA"/>
</dbReference>
<dbReference type="GO" id="GO:0043041">
    <property type="term" value="P:amino acid activation for nonribosomal peptide biosynthetic process"/>
    <property type="evidence" value="ECO:0007669"/>
    <property type="project" value="TreeGrafter"/>
</dbReference>
<dbReference type="InterPro" id="IPR029058">
    <property type="entry name" value="AB_hydrolase_fold"/>
</dbReference>
<dbReference type="Gene3D" id="3.30.559.10">
    <property type="entry name" value="Chloramphenicol acetyltransferase-like domain"/>
    <property type="match status" value="1"/>
</dbReference>
<dbReference type="PROSITE" id="PS00455">
    <property type="entry name" value="AMP_BINDING"/>
    <property type="match status" value="1"/>
</dbReference>